<dbReference type="InterPro" id="IPR002020">
    <property type="entry name" value="Citrate_synthase"/>
</dbReference>
<gene>
    <name evidence="5" type="ORF">GA0070613_5019</name>
</gene>
<organism evidence="5 6">
    <name type="scientific">Micromonospora inositola</name>
    <dbReference type="NCBI Taxonomy" id="47865"/>
    <lineage>
        <taxon>Bacteria</taxon>
        <taxon>Bacillati</taxon>
        <taxon>Actinomycetota</taxon>
        <taxon>Actinomycetes</taxon>
        <taxon>Micromonosporales</taxon>
        <taxon>Micromonosporaceae</taxon>
        <taxon>Micromonospora</taxon>
    </lineage>
</organism>
<dbReference type="Proteomes" id="UP000198221">
    <property type="component" value="Chromosome I"/>
</dbReference>
<proteinExistence type="inferred from homology"/>
<sequence length="265" mass="28202">MADLTWETGIAEVLSDDVIIRGHRLSDLVGTVTYADMAFLLIRGSLPSDKERLTLEAILVSLADHGISPSTIIGRTLASCGVPVQTAMSGALLSIGDHHGGSGEEVARILVDLVVSSSDADLRERCDAFVADRRRRKEPVPGFGHPQHADGDPRAVAILSIAREHGVAREHCQALAAMGAALADSSGRETLRHPNITGAIAGVLMDLAFPWQAVRGVVLSARCLGMIAHVVEELHQGNTWRHAPSSAVHYIGPQPSDREVSEQTS</sequence>
<dbReference type="UniPathway" id="UPA00223"/>
<evidence type="ECO:0000313" key="5">
    <source>
        <dbReference type="EMBL" id="SCG72076.1"/>
    </source>
</evidence>
<dbReference type="InterPro" id="IPR016143">
    <property type="entry name" value="Citrate_synth-like_sm_a-sub"/>
</dbReference>
<dbReference type="NCBIfam" id="NF004868">
    <property type="entry name" value="PRK06224.1-5"/>
    <property type="match status" value="1"/>
</dbReference>
<evidence type="ECO:0000313" key="6">
    <source>
        <dbReference type="Proteomes" id="UP000198221"/>
    </source>
</evidence>
<dbReference type="GO" id="GO:0006099">
    <property type="term" value="P:tricarboxylic acid cycle"/>
    <property type="evidence" value="ECO:0007669"/>
    <property type="project" value="UniProtKB-UniPathway"/>
</dbReference>
<dbReference type="Gene3D" id="1.10.580.10">
    <property type="entry name" value="Citrate Synthase, domain 1"/>
    <property type="match status" value="1"/>
</dbReference>
<dbReference type="InterPro" id="IPR036969">
    <property type="entry name" value="Citrate_synthase_sf"/>
</dbReference>
<protein>
    <recommendedName>
        <fullName evidence="3">citrate synthase (unknown stereospecificity)</fullName>
        <ecNumber evidence="3">2.3.3.16</ecNumber>
    </recommendedName>
</protein>
<dbReference type="EMBL" id="LT607754">
    <property type="protein sequence ID" value="SCG72076.1"/>
    <property type="molecule type" value="Genomic_DNA"/>
</dbReference>
<comment type="pathway">
    <text evidence="1">Carbohydrate metabolism; tricarboxylic acid cycle.</text>
</comment>
<dbReference type="AlphaFoldDB" id="A0A1C5JPZ1"/>
<dbReference type="GO" id="GO:0005975">
    <property type="term" value="P:carbohydrate metabolic process"/>
    <property type="evidence" value="ECO:0007669"/>
    <property type="project" value="TreeGrafter"/>
</dbReference>
<dbReference type="OrthoDB" id="9759263at2"/>
<comment type="similarity">
    <text evidence="2">Belongs to the citrate synthase family.</text>
</comment>
<dbReference type="Pfam" id="PF00285">
    <property type="entry name" value="Citrate_synt"/>
    <property type="match status" value="1"/>
</dbReference>
<evidence type="ECO:0000256" key="4">
    <source>
        <dbReference type="ARBA" id="ARBA00022679"/>
    </source>
</evidence>
<accession>A0A1C5JPZ1</accession>
<dbReference type="PANTHER" id="PTHR11739">
    <property type="entry name" value="CITRATE SYNTHASE"/>
    <property type="match status" value="1"/>
</dbReference>
<evidence type="ECO:0000256" key="2">
    <source>
        <dbReference type="ARBA" id="ARBA00010566"/>
    </source>
</evidence>
<dbReference type="SUPFAM" id="SSF48256">
    <property type="entry name" value="Citrate synthase"/>
    <property type="match status" value="1"/>
</dbReference>
<dbReference type="GO" id="GO:0005829">
    <property type="term" value="C:cytosol"/>
    <property type="evidence" value="ECO:0007669"/>
    <property type="project" value="TreeGrafter"/>
</dbReference>
<dbReference type="EC" id="2.3.3.16" evidence="3"/>
<name>A0A1C5JPZ1_9ACTN</name>
<dbReference type="CDD" id="cd06100">
    <property type="entry name" value="CCL_ACL-C"/>
    <property type="match status" value="1"/>
</dbReference>
<dbReference type="InterPro" id="IPR016142">
    <property type="entry name" value="Citrate_synth-like_lrg_a-sub"/>
</dbReference>
<keyword evidence="4" id="KW-0808">Transferase</keyword>
<dbReference type="RefSeq" id="WP_089014459.1">
    <property type="nucleotide sequence ID" value="NZ_LT607754.1"/>
</dbReference>
<dbReference type="PANTHER" id="PTHR11739:SF4">
    <property type="entry name" value="CITRATE SYNTHASE, PEROXISOMAL"/>
    <property type="match status" value="1"/>
</dbReference>
<keyword evidence="6" id="KW-1185">Reference proteome</keyword>
<reference evidence="6" key="1">
    <citation type="submission" date="2016-06" db="EMBL/GenBank/DDBJ databases">
        <authorList>
            <person name="Varghese N."/>
            <person name="Submissions Spin"/>
        </authorList>
    </citation>
    <scope>NUCLEOTIDE SEQUENCE [LARGE SCALE GENOMIC DNA]</scope>
    <source>
        <strain evidence="6">DSM 43819</strain>
    </source>
</reference>
<evidence type="ECO:0000256" key="3">
    <source>
        <dbReference type="ARBA" id="ARBA00012972"/>
    </source>
</evidence>
<evidence type="ECO:0000256" key="1">
    <source>
        <dbReference type="ARBA" id="ARBA00005163"/>
    </source>
</evidence>
<dbReference type="GO" id="GO:0036440">
    <property type="term" value="F:citrate synthase activity"/>
    <property type="evidence" value="ECO:0007669"/>
    <property type="project" value="UniProtKB-EC"/>
</dbReference>
<dbReference type="Gene3D" id="1.10.230.10">
    <property type="entry name" value="Cytochrome P450-Terp, domain 2"/>
    <property type="match status" value="1"/>
</dbReference>